<feature type="region of interest" description="Disordered" evidence="1">
    <location>
        <begin position="38"/>
        <end position="62"/>
    </location>
</feature>
<dbReference type="InterPro" id="IPR003646">
    <property type="entry name" value="SH3-like_bac-type"/>
</dbReference>
<keyword evidence="2" id="KW-0812">Transmembrane</keyword>
<feature type="domain" description="SH3b" evidence="3">
    <location>
        <begin position="352"/>
        <end position="413"/>
    </location>
</feature>
<dbReference type="InterPro" id="IPR052354">
    <property type="entry name" value="Cell_Wall_Dynamics_Protein"/>
</dbReference>
<sequence>MEDFKRFVKNNSRYIILAVIIIVLVIVLVKCIGGKDEDKDAKGEKNTEDVQSSADPSATPAVTPEENALLQDAVPEVNDLMNRYYAALAAGDMESVKGMVDTLTDDDAGLPARSEWIDSYNNISCYTKKGMTDNSYVVYTYFEIKFVGDKTASMAPGLSSFYVAQNDQGAYYILQSSNADIENYMANITKGDDVQALVASVNQKWEEIKAADPTVAEVASVMINAGESAEGGGEAAGDAGAQQPEEQQPEEETPAEEPPAEQQPTAGVQDVDETVYATDSVNIRSDANESAERVGQVYQGETLHRTGILDSGWSRVDYNGQTAYVKSEYVTTDANSANGGGEDNSQITSSTPAGGTATAKESISFREGMSETSAKLGVIYQGEKVTKIMDYAEGWSKVEYNGKTGYVKTEYLN</sequence>
<dbReference type="PANTHER" id="PTHR34408">
    <property type="entry name" value="FAMILY PROTEIN, PUTATIVE-RELATED"/>
    <property type="match status" value="1"/>
</dbReference>
<evidence type="ECO:0000313" key="5">
    <source>
        <dbReference type="Proteomes" id="UP001314681"/>
    </source>
</evidence>
<accession>A0ABS6K450</accession>
<protein>
    <submittedName>
        <fullName evidence="4">SH3 domain-containing protein</fullName>
    </submittedName>
</protein>
<dbReference type="PROSITE" id="PS51781">
    <property type="entry name" value="SH3B"/>
    <property type="match status" value="2"/>
</dbReference>
<feature type="compositionally biased region" description="Polar residues" evidence="1">
    <location>
        <begin position="334"/>
        <end position="347"/>
    </location>
</feature>
<keyword evidence="2" id="KW-0472">Membrane</keyword>
<dbReference type="RefSeq" id="WP_158349928.1">
    <property type="nucleotide sequence ID" value="NZ_JAHQCX010000002.1"/>
</dbReference>
<evidence type="ECO:0000256" key="1">
    <source>
        <dbReference type="SAM" id="MobiDB-lite"/>
    </source>
</evidence>
<feature type="region of interest" description="Disordered" evidence="1">
    <location>
        <begin position="228"/>
        <end position="271"/>
    </location>
</feature>
<feature type="transmembrane region" description="Helical" evidence="2">
    <location>
        <begin position="12"/>
        <end position="29"/>
    </location>
</feature>
<feature type="region of interest" description="Disordered" evidence="1">
    <location>
        <begin position="334"/>
        <end position="361"/>
    </location>
</feature>
<gene>
    <name evidence="4" type="ORF">KTH90_04690</name>
</gene>
<evidence type="ECO:0000256" key="2">
    <source>
        <dbReference type="SAM" id="Phobius"/>
    </source>
</evidence>
<dbReference type="SMART" id="SM00287">
    <property type="entry name" value="SH3b"/>
    <property type="match status" value="2"/>
</dbReference>
<name>A0ABS6K450_9FIRM</name>
<evidence type="ECO:0000259" key="3">
    <source>
        <dbReference type="PROSITE" id="PS51781"/>
    </source>
</evidence>
<feature type="domain" description="SH3b" evidence="3">
    <location>
        <begin position="270"/>
        <end position="334"/>
    </location>
</feature>
<proteinExistence type="predicted"/>
<feature type="compositionally biased region" description="Acidic residues" evidence="1">
    <location>
        <begin position="247"/>
        <end position="259"/>
    </location>
</feature>
<evidence type="ECO:0000313" key="4">
    <source>
        <dbReference type="EMBL" id="MBU9725309.1"/>
    </source>
</evidence>
<keyword evidence="5" id="KW-1185">Reference proteome</keyword>
<dbReference type="Pfam" id="PF08239">
    <property type="entry name" value="SH3_3"/>
    <property type="match status" value="2"/>
</dbReference>
<keyword evidence="2" id="KW-1133">Transmembrane helix</keyword>
<dbReference type="Proteomes" id="UP001314681">
    <property type="component" value="Unassembled WGS sequence"/>
</dbReference>
<dbReference type="EMBL" id="JAHQCX010000002">
    <property type="protein sequence ID" value="MBU9725309.1"/>
    <property type="molecule type" value="Genomic_DNA"/>
</dbReference>
<dbReference type="Gene3D" id="2.30.30.40">
    <property type="entry name" value="SH3 Domains"/>
    <property type="match status" value="2"/>
</dbReference>
<reference evidence="4 5" key="1">
    <citation type="submission" date="2021-06" db="EMBL/GenBank/DDBJ databases">
        <title>Description of novel taxa of the family Lachnospiraceae.</title>
        <authorList>
            <person name="Chaplin A.V."/>
            <person name="Sokolova S.R."/>
            <person name="Pikina A.P."/>
            <person name="Korzhanova M."/>
            <person name="Belova V."/>
            <person name="Korostin D."/>
            <person name="Efimov B.A."/>
        </authorList>
    </citation>
    <scope>NUCLEOTIDE SEQUENCE [LARGE SCALE GENOMIC DNA]</scope>
    <source>
        <strain evidence="4 5">ASD4241</strain>
    </source>
</reference>
<feature type="compositionally biased region" description="Low complexity" evidence="1">
    <location>
        <begin position="236"/>
        <end position="246"/>
    </location>
</feature>
<dbReference type="PANTHER" id="PTHR34408:SF1">
    <property type="entry name" value="GLYCOSYL HYDROLASE FAMILY 19 DOMAIN-CONTAINING PROTEIN HI_1415"/>
    <property type="match status" value="1"/>
</dbReference>
<feature type="compositionally biased region" description="Low complexity" evidence="1">
    <location>
        <begin position="348"/>
        <end position="359"/>
    </location>
</feature>
<organism evidence="4 5">
    <name type="scientific">Diplocloster modestus</name>
    <dbReference type="NCBI Taxonomy" id="2850322"/>
    <lineage>
        <taxon>Bacteria</taxon>
        <taxon>Bacillati</taxon>
        <taxon>Bacillota</taxon>
        <taxon>Clostridia</taxon>
        <taxon>Lachnospirales</taxon>
        <taxon>Lachnospiraceae</taxon>
        <taxon>Diplocloster</taxon>
    </lineage>
</organism>
<feature type="compositionally biased region" description="Basic and acidic residues" evidence="1">
    <location>
        <begin position="38"/>
        <end position="48"/>
    </location>
</feature>
<comment type="caution">
    <text evidence="4">The sequence shown here is derived from an EMBL/GenBank/DDBJ whole genome shotgun (WGS) entry which is preliminary data.</text>
</comment>